<dbReference type="Proteomes" id="UP001212997">
    <property type="component" value="Unassembled WGS sequence"/>
</dbReference>
<comment type="caution">
    <text evidence="2">The sequence shown here is derived from an EMBL/GenBank/DDBJ whole genome shotgun (WGS) entry which is preliminary data.</text>
</comment>
<evidence type="ECO:0000256" key="1">
    <source>
        <dbReference type="SAM" id="Coils"/>
    </source>
</evidence>
<dbReference type="AlphaFoldDB" id="A0AAD5Y8H9"/>
<evidence type="ECO:0000313" key="2">
    <source>
        <dbReference type="EMBL" id="KAJ3476162.1"/>
    </source>
</evidence>
<keyword evidence="1" id="KW-0175">Coiled coil</keyword>
<reference evidence="2" key="1">
    <citation type="submission" date="2022-07" db="EMBL/GenBank/DDBJ databases">
        <title>Genome Sequence of Physisporinus lineatus.</title>
        <authorList>
            <person name="Buettner E."/>
        </authorList>
    </citation>
    <scope>NUCLEOTIDE SEQUENCE</scope>
    <source>
        <strain evidence="2">VT162</strain>
    </source>
</reference>
<accession>A0AAD5Y8H9</accession>
<dbReference type="EMBL" id="JANAWD010000744">
    <property type="protein sequence ID" value="KAJ3476162.1"/>
    <property type="molecule type" value="Genomic_DNA"/>
</dbReference>
<organism evidence="2 3">
    <name type="scientific">Meripilus lineatus</name>
    <dbReference type="NCBI Taxonomy" id="2056292"/>
    <lineage>
        <taxon>Eukaryota</taxon>
        <taxon>Fungi</taxon>
        <taxon>Dikarya</taxon>
        <taxon>Basidiomycota</taxon>
        <taxon>Agaricomycotina</taxon>
        <taxon>Agaricomycetes</taxon>
        <taxon>Polyporales</taxon>
        <taxon>Meripilaceae</taxon>
        <taxon>Meripilus</taxon>
    </lineage>
</organism>
<name>A0AAD5Y8H9_9APHY</name>
<proteinExistence type="predicted"/>
<sequence>MSSHPTSSQAKHPQPCECSDSCQAINLAALEHKLSGKKDAASQLQARLQTRTEEDDALLASLRRDVGIHEKRVASLQREAETLDSEIEAGSEELSNMIEEFNTRLAAVKQKVETIRTEAHDLVCQERDIISKTKELQRRLKSEQVETARRELEIATTKNEEEKLEMELFLLDEEFRSLEKDRSALQKECDDNLPLEVLLNLRRPSKAYDFEIAAALINGYSMASDLSTKMSRE</sequence>
<feature type="coiled-coil region" evidence="1">
    <location>
        <begin position="145"/>
        <end position="188"/>
    </location>
</feature>
<keyword evidence="3" id="KW-1185">Reference proteome</keyword>
<evidence type="ECO:0000313" key="3">
    <source>
        <dbReference type="Proteomes" id="UP001212997"/>
    </source>
</evidence>
<protein>
    <submittedName>
        <fullName evidence="2">Uncharacterized protein</fullName>
    </submittedName>
</protein>
<feature type="coiled-coil region" evidence="1">
    <location>
        <begin position="27"/>
        <end position="118"/>
    </location>
</feature>
<gene>
    <name evidence="2" type="ORF">NLI96_g11353</name>
</gene>